<accession>A0A835I301</accession>
<proteinExistence type="predicted"/>
<dbReference type="EMBL" id="JADFTS010000004">
    <property type="protein sequence ID" value="KAF9611675.1"/>
    <property type="molecule type" value="Genomic_DNA"/>
</dbReference>
<feature type="region of interest" description="Disordered" evidence="1">
    <location>
        <begin position="164"/>
        <end position="201"/>
    </location>
</feature>
<dbReference type="OrthoDB" id="20109at2759"/>
<keyword evidence="3" id="KW-1185">Reference proteome</keyword>
<comment type="caution">
    <text evidence="2">The sequence shown here is derived from an EMBL/GenBank/DDBJ whole genome shotgun (WGS) entry which is preliminary data.</text>
</comment>
<evidence type="ECO:0000313" key="2">
    <source>
        <dbReference type="EMBL" id="KAF9611675.1"/>
    </source>
</evidence>
<protein>
    <submittedName>
        <fullName evidence="2">Uncharacterized protein</fullName>
    </submittedName>
</protein>
<dbReference type="AlphaFoldDB" id="A0A835I301"/>
<evidence type="ECO:0000256" key="1">
    <source>
        <dbReference type="SAM" id="MobiDB-lite"/>
    </source>
</evidence>
<name>A0A835I301_9MAGN</name>
<reference evidence="2 3" key="1">
    <citation type="submission" date="2020-10" db="EMBL/GenBank/DDBJ databases">
        <title>The Coptis chinensis genome and diversification of protoberbering-type alkaloids.</title>
        <authorList>
            <person name="Wang B."/>
            <person name="Shu S."/>
            <person name="Song C."/>
            <person name="Liu Y."/>
        </authorList>
    </citation>
    <scope>NUCLEOTIDE SEQUENCE [LARGE SCALE GENOMIC DNA]</scope>
    <source>
        <strain evidence="2">HL-2020</strain>
        <tissue evidence="2">Leaf</tissue>
    </source>
</reference>
<gene>
    <name evidence="2" type="ORF">IFM89_034858</name>
</gene>
<dbReference type="Proteomes" id="UP000631114">
    <property type="component" value="Unassembled WGS sequence"/>
</dbReference>
<organism evidence="2 3">
    <name type="scientific">Coptis chinensis</name>
    <dbReference type="NCBI Taxonomy" id="261450"/>
    <lineage>
        <taxon>Eukaryota</taxon>
        <taxon>Viridiplantae</taxon>
        <taxon>Streptophyta</taxon>
        <taxon>Embryophyta</taxon>
        <taxon>Tracheophyta</taxon>
        <taxon>Spermatophyta</taxon>
        <taxon>Magnoliopsida</taxon>
        <taxon>Ranunculales</taxon>
        <taxon>Ranunculaceae</taxon>
        <taxon>Coptidoideae</taxon>
        <taxon>Coptis</taxon>
    </lineage>
</organism>
<evidence type="ECO:0000313" key="3">
    <source>
        <dbReference type="Proteomes" id="UP000631114"/>
    </source>
</evidence>
<sequence>MQQQFAIGVNDVTRVLEQMSPSSLPEKATEDSSLECGGGNDSAFQLQDEVVNWNSGSYMRPCNSGELWLKGPGIMKGKKLKKVAFWGRMHMDVHVHYGAGAYIGVEETVLHNTYKLDEDLISADSLQKLSSEDSIFIDLMESAEAAADETRLLQDEIARLREENDELRKDREDMYDEAEAEMSKGGEETGEEEEPQEPVGGVTLEVVQALIQKDRELRKLRQ</sequence>